<gene>
    <name evidence="3" type="ORF">L5515_015458</name>
</gene>
<reference evidence="3 4" key="1">
    <citation type="submission" date="2022-04" db="EMBL/GenBank/DDBJ databases">
        <title>Chromosome-level reference genomes for two strains of Caenorhabditis briggsae: an improved platform for comparative genomics.</title>
        <authorList>
            <person name="Stevens L."/>
            <person name="Andersen E."/>
        </authorList>
    </citation>
    <scope>NUCLEOTIDE SEQUENCE [LARGE SCALE GENOMIC DNA]</scope>
    <source>
        <strain evidence="3">VX34</strain>
        <tissue evidence="3">Whole-organism</tissue>
    </source>
</reference>
<accession>A0AAE9J9B8</accession>
<dbReference type="SUPFAM" id="SSF56436">
    <property type="entry name" value="C-type lectin-like"/>
    <property type="match status" value="1"/>
</dbReference>
<organism evidence="3 4">
    <name type="scientific">Caenorhabditis briggsae</name>
    <dbReference type="NCBI Taxonomy" id="6238"/>
    <lineage>
        <taxon>Eukaryota</taxon>
        <taxon>Metazoa</taxon>
        <taxon>Ecdysozoa</taxon>
        <taxon>Nematoda</taxon>
        <taxon>Chromadorea</taxon>
        <taxon>Rhabditida</taxon>
        <taxon>Rhabditina</taxon>
        <taxon>Rhabditomorpha</taxon>
        <taxon>Rhabditoidea</taxon>
        <taxon>Rhabditidae</taxon>
        <taxon>Peloderinae</taxon>
        <taxon>Caenorhabditis</taxon>
    </lineage>
</organism>
<dbReference type="Gene3D" id="3.10.100.10">
    <property type="entry name" value="Mannose-Binding Protein A, subunit A"/>
    <property type="match status" value="1"/>
</dbReference>
<evidence type="ECO:0000313" key="3">
    <source>
        <dbReference type="EMBL" id="UMM20098.1"/>
    </source>
</evidence>
<keyword evidence="1" id="KW-0732">Signal</keyword>
<dbReference type="EMBL" id="CP092621">
    <property type="protein sequence ID" value="UMM20098.1"/>
    <property type="molecule type" value="Genomic_DNA"/>
</dbReference>
<protein>
    <recommendedName>
        <fullName evidence="2">PAN-3 domain-containing protein</fullName>
    </recommendedName>
</protein>
<dbReference type="SMART" id="SM00605">
    <property type="entry name" value="CW"/>
    <property type="match status" value="1"/>
</dbReference>
<dbReference type="InterPro" id="IPR016186">
    <property type="entry name" value="C-type_lectin-like/link_sf"/>
</dbReference>
<dbReference type="PANTHER" id="PTHR47629:SF6">
    <property type="entry name" value="CW DOMAIN-CONTAINING PROTEIN-RELATED"/>
    <property type="match status" value="1"/>
</dbReference>
<feature type="signal peptide" evidence="1">
    <location>
        <begin position="1"/>
        <end position="19"/>
    </location>
</feature>
<dbReference type="Proteomes" id="UP000829354">
    <property type="component" value="Chromosome II"/>
</dbReference>
<evidence type="ECO:0000256" key="1">
    <source>
        <dbReference type="SAM" id="SignalP"/>
    </source>
</evidence>
<dbReference type="Pfam" id="PF08277">
    <property type="entry name" value="PAN_3"/>
    <property type="match status" value="1"/>
</dbReference>
<feature type="chain" id="PRO_5042110043" description="PAN-3 domain-containing protein" evidence="1">
    <location>
        <begin position="20"/>
        <end position="305"/>
    </location>
</feature>
<dbReference type="AlphaFoldDB" id="A0AAE9J9B8"/>
<dbReference type="InterPro" id="IPR006583">
    <property type="entry name" value="PAN-3_domain"/>
</dbReference>
<name>A0AAE9J9B8_CAEBR</name>
<keyword evidence="4" id="KW-1185">Reference proteome</keyword>
<proteinExistence type="predicted"/>
<dbReference type="InterPro" id="IPR016187">
    <property type="entry name" value="CTDL_fold"/>
</dbReference>
<feature type="domain" description="PAN-3" evidence="2">
    <location>
        <begin position="7"/>
        <end position="131"/>
    </location>
</feature>
<sequence length="305" mass="33944">MGYHFRYLLFLTILTDVSGEEPSMIRIPGKPGIFKTSESLETSWEECVVKCRADINCSVVYKTSDIQCQYFLFGSISTIQQAAPKGDEIALKIQLSGNQCPISNPLVPGHTYYTQIIKSQFYKTTLSQDSLSNNIYNLTYSVSTCPDNTKLFQRGETTVVCIGLYFFEDPRCNNAMEASALCKAQNGTLTGPANADEYEYIQEISYSSVDTSNPDSFQYLIYWINGAGTNTKNDYTFEDPTHNGSTNYKWIGGAPIAKRTGYCLNNPNPLSFYIADNSCTDTVLSPNAVCWRGALCQVPPKIEIV</sequence>
<evidence type="ECO:0000259" key="2">
    <source>
        <dbReference type="SMART" id="SM00605"/>
    </source>
</evidence>
<dbReference type="CDD" id="cd00037">
    <property type="entry name" value="CLECT"/>
    <property type="match status" value="1"/>
</dbReference>
<dbReference type="PANTHER" id="PTHR47629">
    <property type="entry name" value="C-TYPE LECTIN-RELATED"/>
    <property type="match status" value="1"/>
</dbReference>
<evidence type="ECO:0000313" key="4">
    <source>
        <dbReference type="Proteomes" id="UP000829354"/>
    </source>
</evidence>